<name>T1GQ71_MEGSC</name>
<reference evidence="2" key="1">
    <citation type="submission" date="2013-02" db="EMBL/GenBank/DDBJ databases">
        <authorList>
            <person name="Hughes D."/>
        </authorList>
    </citation>
    <scope>NUCLEOTIDE SEQUENCE</scope>
    <source>
        <strain>Durham</strain>
        <strain evidence="2">NC isolate 2 -- Noor lab</strain>
    </source>
</reference>
<dbReference type="HOGENOM" id="CLU_2266796_0_0_1"/>
<protein>
    <submittedName>
        <fullName evidence="1">Uncharacterized protein</fullName>
    </submittedName>
</protein>
<sequence length="103" mass="12066">MVKARKLKFGTECTKARVRQCPSLVLVEVYKDSSKEREEAKASLVEEDIDSKVKEVRQILNSAAQEKDVTWEKYKNGKRDLCYIIGWAKKDSWVSFLRRHQKC</sequence>
<proteinExistence type="predicted"/>
<reference evidence="1" key="2">
    <citation type="submission" date="2015-06" db="UniProtKB">
        <authorList>
            <consortium name="EnsemblMetazoa"/>
        </authorList>
    </citation>
    <scope>IDENTIFICATION</scope>
</reference>
<keyword evidence="2" id="KW-1185">Reference proteome</keyword>
<evidence type="ECO:0000313" key="2">
    <source>
        <dbReference type="Proteomes" id="UP000015102"/>
    </source>
</evidence>
<dbReference type="EMBL" id="CAQQ02389615">
    <property type="status" value="NOT_ANNOTATED_CDS"/>
    <property type="molecule type" value="Genomic_DNA"/>
</dbReference>
<evidence type="ECO:0000313" key="1">
    <source>
        <dbReference type="EnsemblMetazoa" id="MESCA005772-PA"/>
    </source>
</evidence>
<dbReference type="EMBL" id="CAQQ02389616">
    <property type="status" value="NOT_ANNOTATED_CDS"/>
    <property type="molecule type" value="Genomic_DNA"/>
</dbReference>
<accession>T1GQ71</accession>
<dbReference type="EnsemblMetazoa" id="MESCA005772-RA">
    <property type="protein sequence ID" value="MESCA005772-PA"/>
    <property type="gene ID" value="MESCA005772"/>
</dbReference>
<organism evidence="1 2">
    <name type="scientific">Megaselia scalaris</name>
    <name type="common">Humpbacked fly</name>
    <name type="synonym">Phora scalaris</name>
    <dbReference type="NCBI Taxonomy" id="36166"/>
    <lineage>
        <taxon>Eukaryota</taxon>
        <taxon>Metazoa</taxon>
        <taxon>Ecdysozoa</taxon>
        <taxon>Arthropoda</taxon>
        <taxon>Hexapoda</taxon>
        <taxon>Insecta</taxon>
        <taxon>Pterygota</taxon>
        <taxon>Neoptera</taxon>
        <taxon>Endopterygota</taxon>
        <taxon>Diptera</taxon>
        <taxon>Brachycera</taxon>
        <taxon>Muscomorpha</taxon>
        <taxon>Platypezoidea</taxon>
        <taxon>Phoridae</taxon>
        <taxon>Megaseliini</taxon>
        <taxon>Megaselia</taxon>
    </lineage>
</organism>
<dbReference type="Proteomes" id="UP000015102">
    <property type="component" value="Unassembled WGS sequence"/>
</dbReference>
<dbReference type="AlphaFoldDB" id="T1GQ71"/>